<dbReference type="AlphaFoldDB" id="A0A2H0X8S1"/>
<comment type="function">
    <text evidence="7">CRISPR (clustered regularly interspaced short palindromic repeat), is an adaptive immune system that provides protection against mobile genetic elements (viruses, transposable elements and conjugative plasmids). CRISPR clusters contain sequences complementary to antecedent mobile elements and target invading nucleic acids. CRISPR clusters are transcribed and processed into CRISPR RNA (crRNA). Functions as a ssRNA-specific endoribonuclease. Involved in the integration of spacer DNA into the CRISPR cassette.</text>
</comment>
<keyword evidence="1 7" id="KW-0540">Nuclease</keyword>
<evidence type="ECO:0000256" key="6">
    <source>
        <dbReference type="ARBA" id="ARBA00023118"/>
    </source>
</evidence>
<gene>
    <name evidence="7" type="primary">cas2</name>
    <name evidence="9" type="ORF">COT51_03780</name>
</gene>
<proteinExistence type="inferred from homology"/>
<dbReference type="Pfam" id="PF20803">
    <property type="entry name" value="PaaX_M"/>
    <property type="match status" value="1"/>
</dbReference>
<evidence type="ECO:0000256" key="5">
    <source>
        <dbReference type="ARBA" id="ARBA00022842"/>
    </source>
</evidence>
<comment type="similarity">
    <text evidence="7">Belongs to the CRISPR-associated endoribonuclease Cas2 protein family.</text>
</comment>
<dbReference type="EMBL" id="PEYV01000061">
    <property type="protein sequence ID" value="PIS21241.1"/>
    <property type="molecule type" value="Genomic_DNA"/>
</dbReference>
<evidence type="ECO:0000256" key="3">
    <source>
        <dbReference type="ARBA" id="ARBA00022759"/>
    </source>
</evidence>
<evidence type="ECO:0000256" key="7">
    <source>
        <dbReference type="HAMAP-Rule" id="MF_01471"/>
    </source>
</evidence>
<dbReference type="InterPro" id="IPR021127">
    <property type="entry name" value="CRISPR_associated_Cas2"/>
</dbReference>
<keyword evidence="6 7" id="KW-0051">Antiviral defense</keyword>
<dbReference type="InterPro" id="IPR048846">
    <property type="entry name" value="PaaX-like_central"/>
</dbReference>
<name>A0A2H0X8S1_UNCKA</name>
<dbReference type="GO" id="GO:0016787">
    <property type="term" value="F:hydrolase activity"/>
    <property type="evidence" value="ECO:0007669"/>
    <property type="project" value="UniProtKB-KW"/>
</dbReference>
<comment type="caution">
    <text evidence="9">The sequence shown here is derived from an EMBL/GenBank/DDBJ whole genome shotgun (WGS) entry which is preliminary data.</text>
</comment>
<dbReference type="GO" id="GO:0043571">
    <property type="term" value="P:maintenance of CRISPR repeat elements"/>
    <property type="evidence" value="ECO:0007669"/>
    <property type="project" value="UniProtKB-UniRule"/>
</dbReference>
<feature type="domain" description="Transcriptional repressor PaaX-like central Cas2-like" evidence="8">
    <location>
        <begin position="97"/>
        <end position="174"/>
    </location>
</feature>
<organism evidence="9 10">
    <name type="scientific">candidate division WWE3 bacterium CG08_land_8_20_14_0_20_41_15</name>
    <dbReference type="NCBI Taxonomy" id="1975086"/>
    <lineage>
        <taxon>Bacteria</taxon>
        <taxon>Katanobacteria</taxon>
    </lineage>
</organism>
<evidence type="ECO:0000256" key="2">
    <source>
        <dbReference type="ARBA" id="ARBA00022723"/>
    </source>
</evidence>
<dbReference type="GO" id="GO:0051607">
    <property type="term" value="P:defense response to virus"/>
    <property type="evidence" value="ECO:0007669"/>
    <property type="project" value="UniProtKB-UniRule"/>
</dbReference>
<dbReference type="GO" id="GO:0004521">
    <property type="term" value="F:RNA endonuclease activity"/>
    <property type="evidence" value="ECO:0007669"/>
    <property type="project" value="InterPro"/>
</dbReference>
<evidence type="ECO:0000313" key="10">
    <source>
        <dbReference type="Proteomes" id="UP000231098"/>
    </source>
</evidence>
<keyword evidence="2 7" id="KW-0479">Metal-binding</keyword>
<dbReference type="EC" id="3.1.-.-" evidence="7"/>
<evidence type="ECO:0000313" key="9">
    <source>
        <dbReference type="EMBL" id="PIS21241.1"/>
    </source>
</evidence>
<comment type="subunit">
    <text evidence="7">Homodimer, forms a heterotetramer with a Cas1 homodimer.</text>
</comment>
<comment type="cofactor">
    <cofactor evidence="7">
        <name>Mg(2+)</name>
        <dbReference type="ChEBI" id="CHEBI:18420"/>
    </cofactor>
</comment>
<evidence type="ECO:0000259" key="8">
    <source>
        <dbReference type="Pfam" id="PF20803"/>
    </source>
</evidence>
<reference evidence="10" key="1">
    <citation type="submission" date="2017-09" db="EMBL/GenBank/DDBJ databases">
        <title>Depth-based differentiation of microbial function through sediment-hosted aquifers and enrichment of novel symbionts in the deep terrestrial subsurface.</title>
        <authorList>
            <person name="Probst A.J."/>
            <person name="Ladd B."/>
            <person name="Jarett J.K."/>
            <person name="Geller-Mcgrath D.E."/>
            <person name="Sieber C.M.K."/>
            <person name="Emerson J.B."/>
            <person name="Anantharaman K."/>
            <person name="Thomas B.C."/>
            <person name="Malmstrom R."/>
            <person name="Stieglmeier M."/>
            <person name="Klingl A."/>
            <person name="Woyke T."/>
            <person name="Ryan C.M."/>
            <person name="Banfield J.F."/>
        </authorList>
    </citation>
    <scope>NUCLEOTIDE SEQUENCE [LARGE SCALE GENOMIC DNA]</scope>
</reference>
<feature type="binding site" evidence="7">
    <location>
        <position position="109"/>
    </location>
    <ligand>
        <name>Mg(2+)</name>
        <dbReference type="ChEBI" id="CHEBI:18420"/>
        <note>catalytic</note>
    </ligand>
</feature>
<evidence type="ECO:0000256" key="4">
    <source>
        <dbReference type="ARBA" id="ARBA00022801"/>
    </source>
</evidence>
<keyword evidence="3 7" id="KW-0255">Endonuclease</keyword>
<sequence>MRKLLRNRDLVMITASLLGDAVVDLVSAGEETRRRRYFAPLIVGPSKTSGLNRSINRLLKTGELERVIKGGQPYLRLTDSGKGTFYRDFPLFRFQGRKWDGYWVVVSYDIPEKRRYLREYLSDKLQKLGFGMWQKSVYISPHDFGEDVREWLIFNDLTDYVSVSKSKELAPDEKKLAEQVFNLDLLEEVYSDILSRISQLKGEAIPESIRNEYLQLLLTDPFLPTELLPVGWSELKIRKALLPK</sequence>
<dbReference type="HAMAP" id="MF_01471">
    <property type="entry name" value="Cas2"/>
    <property type="match status" value="1"/>
</dbReference>
<dbReference type="SUPFAM" id="SSF143430">
    <property type="entry name" value="TTP0101/SSO1404-like"/>
    <property type="match status" value="1"/>
</dbReference>
<dbReference type="Gene3D" id="3.30.70.2650">
    <property type="match status" value="1"/>
</dbReference>
<keyword evidence="5 7" id="KW-0460">Magnesium</keyword>
<dbReference type="Proteomes" id="UP000231098">
    <property type="component" value="Unassembled WGS sequence"/>
</dbReference>
<dbReference type="PANTHER" id="PTHR30319:SF1">
    <property type="entry name" value="TRANSCRIPTIONAL REPRESSOR PAAX"/>
    <property type="match status" value="1"/>
</dbReference>
<accession>A0A2H0X8S1</accession>
<dbReference type="GO" id="GO:0046872">
    <property type="term" value="F:metal ion binding"/>
    <property type="evidence" value="ECO:0007669"/>
    <property type="project" value="UniProtKB-UniRule"/>
</dbReference>
<keyword evidence="4 7" id="KW-0378">Hydrolase</keyword>
<evidence type="ECO:0000256" key="1">
    <source>
        <dbReference type="ARBA" id="ARBA00022722"/>
    </source>
</evidence>
<protein>
    <recommendedName>
        <fullName evidence="7">CRISPR-associated endoribonuclease Cas2</fullName>
        <ecNumber evidence="7">3.1.-.-</ecNumber>
    </recommendedName>
</protein>
<dbReference type="PANTHER" id="PTHR30319">
    <property type="entry name" value="PHENYLACETIC ACID REGULATOR-RELATED TRANSCRIPTIONAL REPRESSOR"/>
    <property type="match status" value="1"/>
</dbReference>
<dbReference type="GO" id="GO:0006351">
    <property type="term" value="P:DNA-templated transcription"/>
    <property type="evidence" value="ECO:0007669"/>
    <property type="project" value="TreeGrafter"/>
</dbReference>